<dbReference type="EMBL" id="JAYFSI010000005">
    <property type="protein sequence ID" value="MEA5362747.1"/>
    <property type="molecule type" value="Genomic_DNA"/>
</dbReference>
<dbReference type="RefSeq" id="WP_323330465.1">
    <property type="nucleotide sequence ID" value="NZ_JAYFSI010000005.1"/>
</dbReference>
<reference evidence="1 2" key="1">
    <citation type="submission" date="2023-12" db="EMBL/GenBank/DDBJ databases">
        <title>Amycolatopsis sp. V23-08.</title>
        <authorList>
            <person name="Somphong A."/>
        </authorList>
    </citation>
    <scope>NUCLEOTIDE SEQUENCE [LARGE SCALE GENOMIC DNA]</scope>
    <source>
        <strain evidence="1 2">V23-08</strain>
    </source>
</reference>
<protein>
    <recommendedName>
        <fullName evidence="3">SAM-dependent methyltransferase</fullName>
    </recommendedName>
</protein>
<proteinExistence type="predicted"/>
<comment type="caution">
    <text evidence="1">The sequence shown here is derived from an EMBL/GenBank/DDBJ whole genome shotgun (WGS) entry which is preliminary data.</text>
</comment>
<evidence type="ECO:0000313" key="1">
    <source>
        <dbReference type="EMBL" id="MEA5362747.1"/>
    </source>
</evidence>
<sequence>MSDLPETVPVADRRLARRFTDDLLDGCRVLATDYGFRPLQFERMVREHGGVEAARRLLRGAGTAGGFALLWEKNQLARSSEATMLRPEYETLFTADERLLARRRLEEHGFDVDAHLERVTAEPV</sequence>
<dbReference type="Proteomes" id="UP001304298">
    <property type="component" value="Unassembled WGS sequence"/>
</dbReference>
<evidence type="ECO:0000313" key="2">
    <source>
        <dbReference type="Proteomes" id="UP001304298"/>
    </source>
</evidence>
<gene>
    <name evidence="1" type="ORF">VA596_24640</name>
</gene>
<accession>A0ABU5R950</accession>
<keyword evidence="2" id="KW-1185">Reference proteome</keyword>
<organism evidence="1 2">
    <name type="scientific">Amycolatopsis heterodermiae</name>
    <dbReference type="NCBI Taxonomy" id="3110235"/>
    <lineage>
        <taxon>Bacteria</taxon>
        <taxon>Bacillati</taxon>
        <taxon>Actinomycetota</taxon>
        <taxon>Actinomycetes</taxon>
        <taxon>Pseudonocardiales</taxon>
        <taxon>Pseudonocardiaceae</taxon>
        <taxon>Amycolatopsis</taxon>
    </lineage>
</organism>
<evidence type="ECO:0008006" key="3">
    <source>
        <dbReference type="Google" id="ProtNLM"/>
    </source>
</evidence>
<name>A0ABU5R950_9PSEU</name>